<protein>
    <recommendedName>
        <fullName evidence="5">Pentatricopeptide repeat-containing protein</fullName>
    </recommendedName>
</protein>
<organism evidence="3 4">
    <name type="scientific">Colocasia esculenta</name>
    <name type="common">Wild taro</name>
    <name type="synonym">Arum esculentum</name>
    <dbReference type="NCBI Taxonomy" id="4460"/>
    <lineage>
        <taxon>Eukaryota</taxon>
        <taxon>Viridiplantae</taxon>
        <taxon>Streptophyta</taxon>
        <taxon>Embryophyta</taxon>
        <taxon>Tracheophyta</taxon>
        <taxon>Spermatophyta</taxon>
        <taxon>Magnoliopsida</taxon>
        <taxon>Liliopsida</taxon>
        <taxon>Araceae</taxon>
        <taxon>Aroideae</taxon>
        <taxon>Colocasieae</taxon>
        <taxon>Colocasia</taxon>
    </lineage>
</organism>
<dbReference type="OrthoDB" id="185373at2759"/>
<dbReference type="GO" id="GO:0003723">
    <property type="term" value="F:RNA binding"/>
    <property type="evidence" value="ECO:0007669"/>
    <property type="project" value="InterPro"/>
</dbReference>
<feature type="repeat" description="PPR" evidence="2">
    <location>
        <begin position="344"/>
        <end position="378"/>
    </location>
</feature>
<feature type="repeat" description="PPR" evidence="2">
    <location>
        <begin position="282"/>
        <end position="316"/>
    </location>
</feature>
<dbReference type="InterPro" id="IPR002885">
    <property type="entry name" value="PPR_rpt"/>
</dbReference>
<dbReference type="AlphaFoldDB" id="A0A843W8C7"/>
<dbReference type="PANTHER" id="PTHR47926:SF472">
    <property type="entry name" value="REPEAT (PPR) SUPERFAMILY PROTEIN, PUTATIVE-RELATED"/>
    <property type="match status" value="1"/>
</dbReference>
<dbReference type="Proteomes" id="UP000652761">
    <property type="component" value="Unassembled WGS sequence"/>
</dbReference>
<dbReference type="SUPFAM" id="SSF48452">
    <property type="entry name" value="TPR-like"/>
    <property type="match status" value="1"/>
</dbReference>
<dbReference type="FunFam" id="1.25.40.10:FF:000344">
    <property type="entry name" value="Pentatricopeptide repeat-containing protein"/>
    <property type="match status" value="1"/>
</dbReference>
<evidence type="ECO:0000313" key="4">
    <source>
        <dbReference type="Proteomes" id="UP000652761"/>
    </source>
</evidence>
<evidence type="ECO:0000256" key="1">
    <source>
        <dbReference type="ARBA" id="ARBA00022737"/>
    </source>
</evidence>
<feature type="repeat" description="PPR" evidence="2">
    <location>
        <begin position="209"/>
        <end position="239"/>
    </location>
</feature>
<feature type="repeat" description="PPR" evidence="2">
    <location>
        <begin position="445"/>
        <end position="479"/>
    </location>
</feature>
<sequence>MKKVAIIPLLEEAGALPSPASPLRRALASIRNGALYDYRAYGDLIQYCADRRLLPQGRLLHGRIVLLSIVPDNFLGSKLICLYSKCGRLGEARRMFDGIPHKNLFSYNAMLIAYSLHQQHSRALRLFSRLASSQVALKVDAFSISCALKCLSVLYPATPGLAGEEIHGYVLRNGFDADIFVMNGLVTFYARSGNMGMARKMFDLMPDRDIVSWNAMISGYSQNGYYEECLKLYEEMEGVHGNDLRPDCVTVVSVLHACSQIKDLLFGMRVHRSLGKNTIHMDNALWNSIIAFYAKCGSLDYARSLFDDMGEKDEVTYGAMISGYMSHGFVGQAMELFEQISNPVLSTWNAVISGLSQNNSHFNVPDMLRKMQHAGFRPNSVTLSSVLPSISFFSNLLAGKQIHGYAIRRNCDQNIYVVSALIDMYAKAGFLHSAKRVFLHCSARSVIVWTAIISAYAAHGDAEIALSFFKKMLASGTLPDPVTITAVLSACAHAGSVDHARQIFETLMPEYGISPHIEHYACMVGVFSRAGMLKEAFELTHKMPSEPNAKIWGALLNGTSIHGDVELGGYVFDRLVEIEPENTGNYVVMANLYARAGRTEEAETVREKMRKMGLAKIPGCSWIEMADGLHGFVARDTSNVRYEEVYMTLDNLLGLMRECGYEYQVEFDDESICCR</sequence>
<dbReference type="EMBL" id="NMUH01003463">
    <property type="protein sequence ID" value="MQM05699.1"/>
    <property type="molecule type" value="Genomic_DNA"/>
</dbReference>
<dbReference type="InterPro" id="IPR046848">
    <property type="entry name" value="E_motif"/>
</dbReference>
<accession>A0A843W8C7</accession>
<dbReference type="NCBIfam" id="TIGR00756">
    <property type="entry name" value="PPR"/>
    <property type="match status" value="7"/>
</dbReference>
<feature type="repeat" description="PPR" evidence="2">
    <location>
        <begin position="103"/>
        <end position="137"/>
    </location>
</feature>
<proteinExistence type="predicted"/>
<evidence type="ECO:0008006" key="5">
    <source>
        <dbReference type="Google" id="ProtNLM"/>
    </source>
</evidence>
<dbReference type="PROSITE" id="PS51375">
    <property type="entry name" value="PPR"/>
    <property type="match status" value="7"/>
</dbReference>
<feature type="repeat" description="PPR" evidence="2">
    <location>
        <begin position="480"/>
        <end position="515"/>
    </location>
</feature>
<gene>
    <name evidence="3" type="ORF">Taro_038517</name>
</gene>
<dbReference type="Gene3D" id="1.25.40.10">
    <property type="entry name" value="Tetratricopeptide repeat domain"/>
    <property type="match status" value="5"/>
</dbReference>
<evidence type="ECO:0000256" key="2">
    <source>
        <dbReference type="PROSITE-ProRule" id="PRU00708"/>
    </source>
</evidence>
<keyword evidence="1" id="KW-0677">Repeat</keyword>
<dbReference type="PANTHER" id="PTHR47926">
    <property type="entry name" value="PENTATRICOPEPTIDE REPEAT-CONTAINING PROTEIN"/>
    <property type="match status" value="1"/>
</dbReference>
<dbReference type="InterPro" id="IPR011990">
    <property type="entry name" value="TPR-like_helical_dom_sf"/>
</dbReference>
<name>A0A843W8C7_COLES</name>
<keyword evidence="4" id="KW-1185">Reference proteome</keyword>
<dbReference type="GO" id="GO:0009451">
    <property type="term" value="P:RNA modification"/>
    <property type="evidence" value="ECO:0007669"/>
    <property type="project" value="InterPro"/>
</dbReference>
<dbReference type="FunFam" id="1.25.40.10:FF:000090">
    <property type="entry name" value="Pentatricopeptide repeat-containing protein, chloroplastic"/>
    <property type="match status" value="1"/>
</dbReference>
<dbReference type="Pfam" id="PF20431">
    <property type="entry name" value="E_motif"/>
    <property type="match status" value="1"/>
</dbReference>
<comment type="caution">
    <text evidence="3">The sequence shown here is derived from an EMBL/GenBank/DDBJ whole genome shotgun (WGS) entry which is preliminary data.</text>
</comment>
<evidence type="ECO:0000313" key="3">
    <source>
        <dbReference type="EMBL" id="MQM05699.1"/>
    </source>
</evidence>
<feature type="repeat" description="PPR" evidence="2">
    <location>
        <begin position="582"/>
        <end position="616"/>
    </location>
</feature>
<dbReference type="Pfam" id="PF13041">
    <property type="entry name" value="PPR_2"/>
    <property type="match status" value="1"/>
</dbReference>
<reference evidence="3" key="1">
    <citation type="submission" date="2017-07" db="EMBL/GenBank/DDBJ databases">
        <title>Taro Niue Genome Assembly and Annotation.</title>
        <authorList>
            <person name="Atibalentja N."/>
            <person name="Keating K."/>
            <person name="Fields C.J."/>
        </authorList>
    </citation>
    <scope>NUCLEOTIDE SEQUENCE</scope>
    <source>
        <strain evidence="3">Niue_2</strain>
        <tissue evidence="3">Leaf</tissue>
    </source>
</reference>
<dbReference type="InterPro" id="IPR046960">
    <property type="entry name" value="PPR_At4g14850-like_plant"/>
</dbReference>
<dbReference type="Pfam" id="PF01535">
    <property type="entry name" value="PPR"/>
    <property type="match status" value="9"/>
</dbReference>